<name>A0ABY5JSZ7_9BACI</name>
<sequence length="55" mass="6314">MKKLFLFILLWFSLCACDQLETNEPETDPVDSIASMPENIPDDFDFSVQSEAMKL</sequence>
<accession>A0ABY5JSZ7</accession>
<feature type="chain" id="PRO_5047469385" evidence="1">
    <location>
        <begin position="19"/>
        <end position="55"/>
    </location>
</feature>
<protein>
    <submittedName>
        <fullName evidence="2">Uncharacterized protein</fullName>
    </submittedName>
</protein>
<organism evidence="2 3">
    <name type="scientific">Oceanobacillus jeddahense</name>
    <dbReference type="NCBI Taxonomy" id="1462527"/>
    <lineage>
        <taxon>Bacteria</taxon>
        <taxon>Bacillati</taxon>
        <taxon>Bacillota</taxon>
        <taxon>Bacilli</taxon>
        <taxon>Bacillales</taxon>
        <taxon>Bacillaceae</taxon>
        <taxon>Oceanobacillus</taxon>
    </lineage>
</organism>
<dbReference type="RefSeq" id="WP_157037067.1">
    <property type="nucleotide sequence ID" value="NZ_CABKTI010000002.1"/>
</dbReference>
<reference evidence="2" key="1">
    <citation type="submission" date="2022-07" db="EMBL/GenBank/DDBJ databases">
        <title>FELIX.</title>
        <authorList>
            <person name="Wan K.H."/>
            <person name="Park S."/>
            <person name="Lawrence Q."/>
            <person name="Eichenberger J.P."/>
            <person name="Booth B.W."/>
            <person name="Piaggio A.J."/>
            <person name="Chandler J.C."/>
            <person name="Franklin A.B."/>
            <person name="Celniker S.E."/>
        </authorList>
    </citation>
    <scope>NUCLEOTIDE SEQUENCE</scope>
    <source>
        <strain evidence="2">QA-1986 374</strain>
    </source>
</reference>
<keyword evidence="3" id="KW-1185">Reference proteome</keyword>
<evidence type="ECO:0000256" key="1">
    <source>
        <dbReference type="SAM" id="SignalP"/>
    </source>
</evidence>
<feature type="signal peptide" evidence="1">
    <location>
        <begin position="1"/>
        <end position="18"/>
    </location>
</feature>
<evidence type="ECO:0000313" key="3">
    <source>
        <dbReference type="Proteomes" id="UP001059773"/>
    </source>
</evidence>
<keyword evidence="1" id="KW-0732">Signal</keyword>
<dbReference type="PROSITE" id="PS51257">
    <property type="entry name" value="PROKAR_LIPOPROTEIN"/>
    <property type="match status" value="1"/>
</dbReference>
<evidence type="ECO:0000313" key="2">
    <source>
        <dbReference type="EMBL" id="UUI03453.1"/>
    </source>
</evidence>
<dbReference type="EMBL" id="CP101914">
    <property type="protein sequence ID" value="UUI03453.1"/>
    <property type="molecule type" value="Genomic_DNA"/>
</dbReference>
<gene>
    <name evidence="2" type="ORF">NP439_01730</name>
</gene>
<proteinExistence type="predicted"/>
<dbReference type="Proteomes" id="UP001059773">
    <property type="component" value="Chromosome"/>
</dbReference>